<dbReference type="Proteomes" id="UP000561726">
    <property type="component" value="Unassembled WGS sequence"/>
</dbReference>
<feature type="domain" description="Low molecular weight protein antigen 6 PH" evidence="2">
    <location>
        <begin position="59"/>
        <end position="111"/>
    </location>
</feature>
<dbReference type="RefSeq" id="WP_035834805.1">
    <property type="nucleotide sequence ID" value="NZ_JACHBQ010000001.1"/>
</dbReference>
<keyword evidence="1" id="KW-0812">Transmembrane</keyword>
<evidence type="ECO:0000313" key="3">
    <source>
        <dbReference type="EMBL" id="KGJ81102.1"/>
    </source>
</evidence>
<dbReference type="Proteomes" id="UP000029864">
    <property type="component" value="Unassembled WGS sequence"/>
</dbReference>
<evidence type="ECO:0000313" key="4">
    <source>
        <dbReference type="EMBL" id="MBB5641907.1"/>
    </source>
</evidence>
<evidence type="ECO:0000313" key="6">
    <source>
        <dbReference type="Proteomes" id="UP000561726"/>
    </source>
</evidence>
<accession>A0A099JU10</accession>
<evidence type="ECO:0000313" key="5">
    <source>
        <dbReference type="Proteomes" id="UP000029864"/>
    </source>
</evidence>
<keyword evidence="1" id="KW-0472">Membrane</keyword>
<gene>
    <name evidence="4" type="ORF">BJ997_002455</name>
    <name evidence="3" type="ORF">GY21_01675</name>
</gene>
<reference evidence="3 5" key="1">
    <citation type="submission" date="2014-08" db="EMBL/GenBank/DDBJ databases">
        <authorList>
            <person name="Sisinthy S."/>
        </authorList>
    </citation>
    <scope>NUCLEOTIDE SEQUENCE [LARGE SCALE GENOMIC DNA]</scope>
    <source>
        <strain evidence="3 5">RuG17</strain>
    </source>
</reference>
<dbReference type="EMBL" id="JPXF01000004">
    <property type="protein sequence ID" value="KGJ81102.1"/>
    <property type="molecule type" value="Genomic_DNA"/>
</dbReference>
<dbReference type="AlphaFoldDB" id="A0A099JU10"/>
<dbReference type="InterPro" id="IPR019692">
    <property type="entry name" value="CFP-6_PH"/>
</dbReference>
<dbReference type="OrthoDB" id="5148800at2"/>
<evidence type="ECO:0000259" key="2">
    <source>
        <dbReference type="Pfam" id="PF10756"/>
    </source>
</evidence>
<name>A0A099JU10_9MICO</name>
<keyword evidence="5" id="KW-1185">Reference proteome</keyword>
<protein>
    <recommendedName>
        <fullName evidence="2">Low molecular weight protein antigen 6 PH domain-containing protein</fullName>
    </recommendedName>
</protein>
<keyword evidence="1" id="KW-1133">Transmembrane helix</keyword>
<feature type="transmembrane region" description="Helical" evidence="1">
    <location>
        <begin position="42"/>
        <end position="61"/>
    </location>
</feature>
<dbReference type="eggNOG" id="ENOG50332AI">
    <property type="taxonomic scope" value="Bacteria"/>
</dbReference>
<sequence length="201" mass="21402">MKPAADPDAYVSRFNRALAALVWVLCAASAVALSITGQELYLIPTGFIVLLGWVFLWAPSVRVSDAAVTVRNPLRAIVIPWQALIQVDTKFSLTLYTPGRSWPVWVAPAPGRGAVRRANRAGTSVDRTPFMTVEPRPGDLPGTESGDAAQLVRDRWSRLQASGVIEAGVAEHTPVEIVPQRGALIALAVFGVGTVAAILLG</sequence>
<feature type="transmembrane region" description="Helical" evidence="1">
    <location>
        <begin position="182"/>
        <end position="200"/>
    </location>
</feature>
<comment type="caution">
    <text evidence="3">The sequence shown here is derived from an EMBL/GenBank/DDBJ whole genome shotgun (WGS) entry which is preliminary data.</text>
</comment>
<evidence type="ECO:0000256" key="1">
    <source>
        <dbReference type="SAM" id="Phobius"/>
    </source>
</evidence>
<organism evidence="3 5">
    <name type="scientific">Cryobacterium roopkundense</name>
    <dbReference type="NCBI Taxonomy" id="1001240"/>
    <lineage>
        <taxon>Bacteria</taxon>
        <taxon>Bacillati</taxon>
        <taxon>Actinomycetota</taxon>
        <taxon>Actinomycetes</taxon>
        <taxon>Micrococcales</taxon>
        <taxon>Microbacteriaceae</taxon>
        <taxon>Cryobacterium</taxon>
    </lineage>
</organism>
<proteinExistence type="predicted"/>
<dbReference type="STRING" id="1001240.GY21_01675"/>
<reference evidence="4 6" key="2">
    <citation type="submission" date="2020-08" db="EMBL/GenBank/DDBJ databases">
        <title>Sequencing the genomes of 1000 actinobacteria strains.</title>
        <authorList>
            <person name="Klenk H.-P."/>
        </authorList>
    </citation>
    <scope>NUCLEOTIDE SEQUENCE [LARGE SCALE GENOMIC DNA]</scope>
    <source>
        <strain evidence="4 6">DSM 21065</strain>
    </source>
</reference>
<dbReference type="EMBL" id="JACHBQ010000001">
    <property type="protein sequence ID" value="MBB5641907.1"/>
    <property type="molecule type" value="Genomic_DNA"/>
</dbReference>
<dbReference type="Pfam" id="PF10756">
    <property type="entry name" value="bPH_6"/>
    <property type="match status" value="1"/>
</dbReference>